<feature type="transmembrane region" description="Helical" evidence="1">
    <location>
        <begin position="97"/>
        <end position="118"/>
    </location>
</feature>
<feature type="transmembrane region" description="Helical" evidence="1">
    <location>
        <begin position="73"/>
        <end position="90"/>
    </location>
</feature>
<gene>
    <name evidence="2" type="ORF">SAMN06295945_1859</name>
</gene>
<feature type="transmembrane region" description="Helical" evidence="1">
    <location>
        <begin position="165"/>
        <end position="182"/>
    </location>
</feature>
<organism evidence="2 3">
    <name type="scientific">Polynucleobacter meluiroseus</name>
    <dbReference type="NCBI Taxonomy" id="1938814"/>
    <lineage>
        <taxon>Bacteria</taxon>
        <taxon>Pseudomonadati</taxon>
        <taxon>Pseudomonadota</taxon>
        <taxon>Betaproteobacteria</taxon>
        <taxon>Burkholderiales</taxon>
        <taxon>Burkholderiaceae</taxon>
        <taxon>Polynucleobacter</taxon>
    </lineage>
</organism>
<feature type="transmembrane region" description="Helical" evidence="1">
    <location>
        <begin position="449"/>
        <end position="472"/>
    </location>
</feature>
<reference evidence="3" key="1">
    <citation type="submission" date="2017-08" db="EMBL/GenBank/DDBJ databases">
        <authorList>
            <person name="Varghese N."/>
            <person name="Submissions S."/>
        </authorList>
    </citation>
    <scope>NUCLEOTIDE SEQUENCE [LARGE SCALE GENOMIC DNA]</scope>
    <source>
        <strain evidence="3">AP-Melu-1000-B4</strain>
    </source>
</reference>
<name>A0A240E2P6_9BURK</name>
<keyword evidence="1" id="KW-0472">Membrane</keyword>
<feature type="transmembrane region" description="Helical" evidence="1">
    <location>
        <begin position="235"/>
        <end position="254"/>
    </location>
</feature>
<evidence type="ECO:0000256" key="1">
    <source>
        <dbReference type="SAM" id="Phobius"/>
    </source>
</evidence>
<feature type="transmembrane region" description="Helical" evidence="1">
    <location>
        <begin position="373"/>
        <end position="395"/>
    </location>
</feature>
<dbReference type="OrthoDB" id="8556356at2"/>
<keyword evidence="2" id="KW-0808">Transferase</keyword>
<proteinExistence type="predicted"/>
<keyword evidence="1" id="KW-1133">Transmembrane helix</keyword>
<feature type="transmembrane region" description="Helical" evidence="1">
    <location>
        <begin position="322"/>
        <end position="341"/>
    </location>
</feature>
<accession>A0A240E2P6</accession>
<feature type="transmembrane region" description="Helical" evidence="1">
    <location>
        <begin position="138"/>
        <end position="158"/>
    </location>
</feature>
<dbReference type="RefSeq" id="WP_096674608.1">
    <property type="nucleotide sequence ID" value="NZ_OANS01000005.1"/>
</dbReference>
<dbReference type="Proteomes" id="UP000218069">
    <property type="component" value="Unassembled WGS sequence"/>
</dbReference>
<keyword evidence="1" id="KW-0812">Transmembrane</keyword>
<feature type="transmembrane region" description="Helical" evidence="1">
    <location>
        <begin position="291"/>
        <end position="310"/>
    </location>
</feature>
<feature type="transmembrane region" description="Helical" evidence="1">
    <location>
        <begin position="12"/>
        <end position="31"/>
    </location>
</feature>
<protein>
    <submittedName>
        <fullName evidence="2">4-amino-4-deoxy-L-arabinose transferase</fullName>
    </submittedName>
</protein>
<evidence type="ECO:0000313" key="2">
    <source>
        <dbReference type="EMBL" id="SNX29482.1"/>
    </source>
</evidence>
<dbReference type="GO" id="GO:0016740">
    <property type="term" value="F:transferase activity"/>
    <property type="evidence" value="ECO:0007669"/>
    <property type="project" value="UniProtKB-KW"/>
</dbReference>
<sequence length="575" mass="63645">MVKLTAAATTSIPRIIIFALTIVYGFAGLFARDPWKNEDAIGFGGMWAAHHGKATEWLVPHLIGRDISLGAPLPYWLGASLIDLFGPYIGMTNAARLYSALCFFAAALAIWYATYLLGRRQEVQPMALAVGGQPGRKNYGMTLADGALLIFLACVGLAQRAHETTPMMAQLMGISIILYGTVRGLDKPWQGGIWTGLGIAVTVLSSNLTLSLIVVAATIIAVLMSNAKLRFRWTLASTILGLMGFALWPALWYWGNLSPEWRHIAQEGWRNVPEMSATPSIASLSFLSVNFWAYAWPVWPLAILSLAHWGQSNSAGRWRAPHLCIPLSLFIGCLIYILFRSEANEHDLMILIPSLSIIAAFSLPILKRGLISFIDWFAMFSFTLIAMAIWIVWLAGVTGYPATTAANLARLLPGLQTQFDVLGLFIALIITAIWIAIVRWRTSRAPKEIWRCLIISASGTTLMWVLLMTLWLPTINYAKTYRYVSTRLSQVIANTPGCIDTSNIGMAQLASFTYFTSLTLRDDPNCNLMLTHNSLEAKAYASLNKKSLTLLWEDRRASDRDERLRLYQVTAGSSK</sequence>
<feature type="transmembrane region" description="Helical" evidence="1">
    <location>
        <begin position="194"/>
        <end position="223"/>
    </location>
</feature>
<keyword evidence="3" id="KW-1185">Reference proteome</keyword>
<evidence type="ECO:0000313" key="3">
    <source>
        <dbReference type="Proteomes" id="UP000218069"/>
    </source>
</evidence>
<dbReference type="EMBL" id="OANS01000005">
    <property type="protein sequence ID" value="SNX29482.1"/>
    <property type="molecule type" value="Genomic_DNA"/>
</dbReference>
<dbReference type="AlphaFoldDB" id="A0A240E2P6"/>
<feature type="transmembrane region" description="Helical" evidence="1">
    <location>
        <begin position="347"/>
        <end position="366"/>
    </location>
</feature>
<feature type="transmembrane region" description="Helical" evidence="1">
    <location>
        <begin position="415"/>
        <end position="437"/>
    </location>
</feature>